<evidence type="ECO:0000313" key="5">
    <source>
        <dbReference type="EMBL" id="CAL8083519.1"/>
    </source>
</evidence>
<reference evidence="5 6" key="1">
    <citation type="submission" date="2024-08" db="EMBL/GenBank/DDBJ databases">
        <authorList>
            <person name="Cucini C."/>
            <person name="Frati F."/>
        </authorList>
    </citation>
    <scope>NUCLEOTIDE SEQUENCE [LARGE SCALE GENOMIC DNA]</scope>
</reference>
<dbReference type="PANTHER" id="PTHR10150">
    <property type="entry name" value="DNA REPAIR ENDONUCLEASE XPF"/>
    <property type="match status" value="1"/>
</dbReference>
<sequence>MLQYEKQLLLDVIQEDNQLYVFGKGIPVEKVMINILKTYACETNLVFILSASSSEEKYYTEHLAGEKILSITTEYGANERKDLYANGGVFFITARILVVDFLKEVVPADKITGIIVVRAHNVIESSQEAFILRLYRSKNKTGFIKAFSESPESFLLGFSKLNRVMRSTFLANVSLWPRFHAAVKETLTGKDSRFNNVIEIQLQLSEEMRGIQSDLLDLITWSVSELKRLVPALNDEDVTVETALTTSFEKIVAAYVDPVWNTINSKSKEILNDLKVFRLLLAHLTKSDCVTFYSTLCNYTSHDAVLKSSWVLTKSAENIIVAARNRIFSSSVSTSDSCSKSKQASASAFKPEIHPKWLALGEILHEISIKKEKVEEEKRSKDEQLTTFGAKLKTLIFTQDVKTCFTLRDYLCHGSEPTLAKLIRNSDNIKYDLPPEVLQKLNQINQDQRAAKRSRLGDEHNNVSSDEEADKTEIQFTLTQIERKYMDVEFLQTPVFIRPFRNLGDTEAFGISETLDKLKPDVLILFDPNLELVRNVEVYRTRVAEIQNVKVYFLSFRNSVEEQIYLTSIQREKLAFEKLIEEKNTMIIPEDREAKDELNQDLWRNSIKANETVSTSGLSKRNMETDQNGTVHYINAG</sequence>
<evidence type="ECO:0000256" key="2">
    <source>
        <dbReference type="ARBA" id="ARBA00022801"/>
    </source>
</evidence>
<accession>A0ABP1PZM2</accession>
<feature type="region of interest" description="Disordered" evidence="4">
    <location>
        <begin position="449"/>
        <end position="469"/>
    </location>
</feature>
<gene>
    <name evidence="5" type="ORF">ODALV1_LOCUS5509</name>
</gene>
<evidence type="ECO:0000256" key="4">
    <source>
        <dbReference type="SAM" id="MobiDB-lite"/>
    </source>
</evidence>
<evidence type="ECO:0008006" key="7">
    <source>
        <dbReference type="Google" id="ProtNLM"/>
    </source>
</evidence>
<dbReference type="EMBL" id="CAXLJM020000016">
    <property type="protein sequence ID" value="CAL8083519.1"/>
    <property type="molecule type" value="Genomic_DNA"/>
</dbReference>
<dbReference type="Proteomes" id="UP001642540">
    <property type="component" value="Unassembled WGS sequence"/>
</dbReference>
<comment type="caution">
    <text evidence="5">The sequence shown here is derived from an EMBL/GenBank/DDBJ whole genome shotgun (WGS) entry which is preliminary data.</text>
</comment>
<feature type="compositionally biased region" description="Polar residues" evidence="4">
    <location>
        <begin position="614"/>
        <end position="630"/>
    </location>
</feature>
<evidence type="ECO:0000256" key="3">
    <source>
        <dbReference type="ARBA" id="ARBA00023204"/>
    </source>
</evidence>
<keyword evidence="1" id="KW-0227">DNA damage</keyword>
<keyword evidence="2" id="KW-0378">Hydrolase</keyword>
<keyword evidence="3" id="KW-0234">DNA repair</keyword>
<feature type="region of interest" description="Disordered" evidence="4">
    <location>
        <begin position="614"/>
        <end position="637"/>
    </location>
</feature>
<name>A0ABP1PZM2_9HEXA</name>
<protein>
    <recommendedName>
        <fullName evidence="7">DNA repair endonuclease XPF</fullName>
    </recommendedName>
</protein>
<evidence type="ECO:0000313" key="6">
    <source>
        <dbReference type="Proteomes" id="UP001642540"/>
    </source>
</evidence>
<dbReference type="PANTHER" id="PTHR10150:SF0">
    <property type="entry name" value="DNA REPAIR ENDONUCLEASE XPF"/>
    <property type="match status" value="1"/>
</dbReference>
<organism evidence="5 6">
    <name type="scientific">Orchesella dallaii</name>
    <dbReference type="NCBI Taxonomy" id="48710"/>
    <lineage>
        <taxon>Eukaryota</taxon>
        <taxon>Metazoa</taxon>
        <taxon>Ecdysozoa</taxon>
        <taxon>Arthropoda</taxon>
        <taxon>Hexapoda</taxon>
        <taxon>Collembola</taxon>
        <taxon>Entomobryomorpha</taxon>
        <taxon>Entomobryoidea</taxon>
        <taxon>Orchesellidae</taxon>
        <taxon>Orchesellinae</taxon>
        <taxon>Orchesella</taxon>
    </lineage>
</organism>
<evidence type="ECO:0000256" key="1">
    <source>
        <dbReference type="ARBA" id="ARBA00022763"/>
    </source>
</evidence>
<proteinExistence type="predicted"/>
<keyword evidence="6" id="KW-1185">Reference proteome</keyword>